<keyword evidence="4 5" id="KW-0472">Membrane</keyword>
<feature type="transmembrane region" description="Helical" evidence="5">
    <location>
        <begin position="178"/>
        <end position="200"/>
    </location>
</feature>
<dbReference type="GO" id="GO:0016020">
    <property type="term" value="C:membrane"/>
    <property type="evidence" value="ECO:0007669"/>
    <property type="project" value="UniProtKB-SubCell"/>
</dbReference>
<evidence type="ECO:0000313" key="7">
    <source>
        <dbReference type="Proteomes" id="UP000689195"/>
    </source>
</evidence>
<feature type="transmembrane region" description="Helical" evidence="5">
    <location>
        <begin position="147"/>
        <end position="171"/>
    </location>
</feature>
<reference evidence="6" key="1">
    <citation type="submission" date="2021-01" db="EMBL/GenBank/DDBJ databases">
        <authorList>
            <consortium name="Genoscope - CEA"/>
            <person name="William W."/>
        </authorList>
    </citation>
    <scope>NUCLEOTIDE SEQUENCE</scope>
</reference>
<dbReference type="OrthoDB" id="7933078at2759"/>
<comment type="similarity">
    <text evidence="5">Belongs to the BI1 family.</text>
</comment>
<evidence type="ECO:0000256" key="4">
    <source>
        <dbReference type="ARBA" id="ARBA00023136"/>
    </source>
</evidence>
<organism evidence="6 7">
    <name type="scientific">Paramecium pentaurelia</name>
    <dbReference type="NCBI Taxonomy" id="43138"/>
    <lineage>
        <taxon>Eukaryota</taxon>
        <taxon>Sar</taxon>
        <taxon>Alveolata</taxon>
        <taxon>Ciliophora</taxon>
        <taxon>Intramacronucleata</taxon>
        <taxon>Oligohymenophorea</taxon>
        <taxon>Peniculida</taxon>
        <taxon>Parameciidae</taxon>
        <taxon>Paramecium</taxon>
    </lineage>
</organism>
<sequence length="241" mass="27080">MEYQSVPQSEQYRYEKAQVDSSLLGDAQKNFAKKVFSIVGFQLMATSLVAYGAMSFKFIETLCEILYIPAVIATIVTGIWLYLSKSSARKFPLNYILLSVFTLSEAIALAITCAQISDPELIFQAFLITTGIVVALATYAMTTKNDLSYHGAAIFLFSFGCCIAGITYFIFRSSFAYQIYLIGGAIMLGFYLVYDIQLIIGDKQLRLTVDDYILGSIMIYTDIIKIFIRVLKILMKEKKEK</sequence>
<comment type="caution">
    <text evidence="6">The sequence shown here is derived from an EMBL/GenBank/DDBJ whole genome shotgun (WGS) entry which is preliminary data.</text>
</comment>
<keyword evidence="7" id="KW-1185">Reference proteome</keyword>
<feature type="transmembrane region" description="Helical" evidence="5">
    <location>
        <begin position="95"/>
        <end position="114"/>
    </location>
</feature>
<comment type="subcellular location">
    <subcellularLocation>
        <location evidence="1">Membrane</location>
        <topology evidence="1">Multi-pass membrane protein</topology>
    </subcellularLocation>
</comment>
<dbReference type="EMBL" id="CAJJDO010000001">
    <property type="protein sequence ID" value="CAD8131470.1"/>
    <property type="molecule type" value="Genomic_DNA"/>
</dbReference>
<keyword evidence="2 5" id="KW-0812">Transmembrane</keyword>
<evidence type="ECO:0000256" key="5">
    <source>
        <dbReference type="RuleBase" id="RU004379"/>
    </source>
</evidence>
<dbReference type="PANTHER" id="PTHR23291">
    <property type="entry name" value="BAX INHIBITOR-RELATED"/>
    <property type="match status" value="1"/>
</dbReference>
<evidence type="ECO:0000256" key="1">
    <source>
        <dbReference type="ARBA" id="ARBA00004141"/>
    </source>
</evidence>
<evidence type="ECO:0000313" key="6">
    <source>
        <dbReference type="EMBL" id="CAD8131470.1"/>
    </source>
</evidence>
<proteinExistence type="inferred from homology"/>
<evidence type="ECO:0000256" key="2">
    <source>
        <dbReference type="ARBA" id="ARBA00022692"/>
    </source>
</evidence>
<evidence type="ECO:0000256" key="3">
    <source>
        <dbReference type="ARBA" id="ARBA00022989"/>
    </source>
</evidence>
<name>A0A8S1RVN2_9CILI</name>
<dbReference type="InterPro" id="IPR006214">
    <property type="entry name" value="Bax_inhibitor_1-related"/>
</dbReference>
<dbReference type="PANTHER" id="PTHR23291:SF47">
    <property type="entry name" value="TRANSMEMBRANE BAX INHIBITOR MOTIF CONTAINING 7"/>
    <property type="match status" value="1"/>
</dbReference>
<gene>
    <name evidence="6" type="ORF">PPENT_87.1.T0010067</name>
</gene>
<dbReference type="AlphaFoldDB" id="A0A8S1RVN2"/>
<dbReference type="Pfam" id="PF01027">
    <property type="entry name" value="Bax1-I"/>
    <property type="match status" value="1"/>
</dbReference>
<keyword evidence="3 5" id="KW-1133">Transmembrane helix</keyword>
<feature type="transmembrane region" description="Helical" evidence="5">
    <location>
        <begin position="65"/>
        <end position="83"/>
    </location>
</feature>
<protein>
    <submittedName>
        <fullName evidence="6">Uncharacterized protein</fullName>
    </submittedName>
</protein>
<feature type="transmembrane region" description="Helical" evidence="5">
    <location>
        <begin position="121"/>
        <end position="141"/>
    </location>
</feature>
<accession>A0A8S1RVN2</accession>
<feature type="transmembrane region" description="Helical" evidence="5">
    <location>
        <begin position="35"/>
        <end position="53"/>
    </location>
</feature>
<dbReference type="Proteomes" id="UP000689195">
    <property type="component" value="Unassembled WGS sequence"/>
</dbReference>